<evidence type="ECO:0000313" key="1">
    <source>
        <dbReference type="EMBL" id="KAJ0987350.1"/>
    </source>
</evidence>
<accession>A0A9D5D8M3</accession>
<keyword evidence="2" id="KW-1185">Reference proteome</keyword>
<dbReference type="EMBL" id="JAGGNH010000001">
    <property type="protein sequence ID" value="KAJ0987350.1"/>
    <property type="molecule type" value="Genomic_DNA"/>
</dbReference>
<comment type="caution">
    <text evidence="1">The sequence shown here is derived from an EMBL/GenBank/DDBJ whole genome shotgun (WGS) entry which is preliminary data.</text>
</comment>
<dbReference type="PANTHER" id="PTHR48196">
    <property type="entry name" value="DUF630 DOMAIN-CONTAINING PROTEIN"/>
    <property type="match status" value="1"/>
</dbReference>
<organism evidence="1 2">
    <name type="scientific">Dioscorea zingiberensis</name>
    <dbReference type="NCBI Taxonomy" id="325984"/>
    <lineage>
        <taxon>Eukaryota</taxon>
        <taxon>Viridiplantae</taxon>
        <taxon>Streptophyta</taxon>
        <taxon>Embryophyta</taxon>
        <taxon>Tracheophyta</taxon>
        <taxon>Spermatophyta</taxon>
        <taxon>Magnoliopsida</taxon>
        <taxon>Liliopsida</taxon>
        <taxon>Dioscoreales</taxon>
        <taxon>Dioscoreaceae</taxon>
        <taxon>Dioscorea</taxon>
    </lineage>
</organism>
<name>A0A9D5D8M3_9LILI</name>
<protein>
    <submittedName>
        <fullName evidence="1">Uncharacterized protein</fullName>
    </submittedName>
</protein>
<sequence>MEEPRSSLHVCFGDHPTTLFDEFEKRTFEIQLNRAVLQRSFSEPSPVRLVMKALPMAPVIQPPSVSPKRGVSRLSRALNRFSWPVFGCWRWRREGGLENNNPQALMKKAFSKSCRVY</sequence>
<evidence type="ECO:0000313" key="2">
    <source>
        <dbReference type="Proteomes" id="UP001085076"/>
    </source>
</evidence>
<gene>
    <name evidence="1" type="ORF">J5N97_005706</name>
</gene>
<dbReference type="AlphaFoldDB" id="A0A9D5D8M3"/>
<dbReference type="Proteomes" id="UP001085076">
    <property type="component" value="Miscellaneous, Linkage group lg01"/>
</dbReference>
<reference evidence="1" key="2">
    <citation type="journal article" date="2022" name="Hortic Res">
        <title>The genome of Dioscorea zingiberensis sheds light on the biosynthesis, origin and evolution of the medicinally important diosgenin saponins.</title>
        <authorList>
            <person name="Li Y."/>
            <person name="Tan C."/>
            <person name="Li Z."/>
            <person name="Guo J."/>
            <person name="Li S."/>
            <person name="Chen X."/>
            <person name="Wang C."/>
            <person name="Dai X."/>
            <person name="Yang H."/>
            <person name="Song W."/>
            <person name="Hou L."/>
            <person name="Xu J."/>
            <person name="Tong Z."/>
            <person name="Xu A."/>
            <person name="Yuan X."/>
            <person name="Wang W."/>
            <person name="Yang Q."/>
            <person name="Chen L."/>
            <person name="Sun Z."/>
            <person name="Wang K."/>
            <person name="Pan B."/>
            <person name="Chen J."/>
            <person name="Bao Y."/>
            <person name="Liu F."/>
            <person name="Qi X."/>
            <person name="Gang D.R."/>
            <person name="Wen J."/>
            <person name="Li J."/>
        </authorList>
    </citation>
    <scope>NUCLEOTIDE SEQUENCE</scope>
    <source>
        <strain evidence="1">Dzin_1.0</strain>
    </source>
</reference>
<reference evidence="1" key="1">
    <citation type="submission" date="2021-03" db="EMBL/GenBank/DDBJ databases">
        <authorList>
            <person name="Li Z."/>
            <person name="Yang C."/>
        </authorList>
    </citation>
    <scope>NUCLEOTIDE SEQUENCE</scope>
    <source>
        <strain evidence="1">Dzin_1.0</strain>
        <tissue evidence="1">Leaf</tissue>
    </source>
</reference>
<dbReference type="PANTHER" id="PTHR48196:SF1">
    <property type="entry name" value="DUF630 DOMAIN-CONTAINING PROTEIN"/>
    <property type="match status" value="1"/>
</dbReference>
<proteinExistence type="predicted"/>
<dbReference type="OrthoDB" id="1707312at2759"/>